<keyword evidence="3" id="KW-1185">Reference proteome</keyword>
<evidence type="ECO:0000313" key="2">
    <source>
        <dbReference type="EMBL" id="CAH3034396.1"/>
    </source>
</evidence>
<feature type="compositionally biased region" description="Basic and acidic residues" evidence="1">
    <location>
        <begin position="70"/>
        <end position="79"/>
    </location>
</feature>
<name>A0AAU9VP47_9CNID</name>
<reference evidence="2 3" key="1">
    <citation type="submission" date="2022-05" db="EMBL/GenBank/DDBJ databases">
        <authorList>
            <consortium name="Genoscope - CEA"/>
            <person name="William W."/>
        </authorList>
    </citation>
    <scope>NUCLEOTIDE SEQUENCE [LARGE SCALE GENOMIC DNA]</scope>
</reference>
<gene>
    <name evidence="2" type="ORF">PMEA_00010665</name>
</gene>
<evidence type="ECO:0000256" key="1">
    <source>
        <dbReference type="SAM" id="MobiDB-lite"/>
    </source>
</evidence>
<dbReference type="Proteomes" id="UP001159428">
    <property type="component" value="Unassembled WGS sequence"/>
</dbReference>
<sequence>MEDACEELDRLIVEFLESLECLQEKREYLNASIRDGHLNLSKAQQFKNAVVTFEMEKTLPRRAKGASKADYSEKKMRKT</sequence>
<accession>A0AAU9VP47</accession>
<organism evidence="2 3">
    <name type="scientific">Pocillopora meandrina</name>
    <dbReference type="NCBI Taxonomy" id="46732"/>
    <lineage>
        <taxon>Eukaryota</taxon>
        <taxon>Metazoa</taxon>
        <taxon>Cnidaria</taxon>
        <taxon>Anthozoa</taxon>
        <taxon>Hexacorallia</taxon>
        <taxon>Scleractinia</taxon>
        <taxon>Astrocoeniina</taxon>
        <taxon>Pocilloporidae</taxon>
        <taxon>Pocillopora</taxon>
    </lineage>
</organism>
<evidence type="ECO:0000313" key="3">
    <source>
        <dbReference type="Proteomes" id="UP001159428"/>
    </source>
</evidence>
<proteinExistence type="predicted"/>
<dbReference type="EMBL" id="CALNXJ010000002">
    <property type="protein sequence ID" value="CAH3034396.1"/>
    <property type="molecule type" value="Genomic_DNA"/>
</dbReference>
<feature type="region of interest" description="Disordered" evidence="1">
    <location>
        <begin position="59"/>
        <end position="79"/>
    </location>
</feature>
<protein>
    <submittedName>
        <fullName evidence="2">Uncharacterized protein</fullName>
    </submittedName>
</protein>
<comment type="caution">
    <text evidence="2">The sequence shown here is derived from an EMBL/GenBank/DDBJ whole genome shotgun (WGS) entry which is preliminary data.</text>
</comment>
<dbReference type="AlphaFoldDB" id="A0AAU9VP47"/>